<evidence type="ECO:0000313" key="2">
    <source>
        <dbReference type="Proteomes" id="UP001054837"/>
    </source>
</evidence>
<dbReference type="AlphaFoldDB" id="A0AAV4RQD9"/>
<accession>A0AAV4RQD9</accession>
<protein>
    <submittedName>
        <fullName evidence="1">Uncharacterized protein</fullName>
    </submittedName>
</protein>
<sequence length="100" mass="11120">MQPENRCLFRIECGPRTITGSEHPMSLIDTPITGAHSGTLSVPRTDCLQQQRSVPQGTLNVCLPFSYRVSLALNESCNDIYLVVSLEQDIPIHSSNIIYM</sequence>
<reference evidence="1 2" key="1">
    <citation type="submission" date="2021-06" db="EMBL/GenBank/DDBJ databases">
        <title>Caerostris darwini draft genome.</title>
        <authorList>
            <person name="Kono N."/>
            <person name="Arakawa K."/>
        </authorList>
    </citation>
    <scope>NUCLEOTIDE SEQUENCE [LARGE SCALE GENOMIC DNA]</scope>
</reference>
<proteinExistence type="predicted"/>
<dbReference type="EMBL" id="BPLQ01006460">
    <property type="protein sequence ID" value="GIY22556.1"/>
    <property type="molecule type" value="Genomic_DNA"/>
</dbReference>
<keyword evidence="2" id="KW-1185">Reference proteome</keyword>
<dbReference type="Proteomes" id="UP001054837">
    <property type="component" value="Unassembled WGS sequence"/>
</dbReference>
<gene>
    <name evidence="1" type="ORF">CDAR_269951</name>
</gene>
<name>A0AAV4RQD9_9ARAC</name>
<comment type="caution">
    <text evidence="1">The sequence shown here is derived from an EMBL/GenBank/DDBJ whole genome shotgun (WGS) entry which is preliminary data.</text>
</comment>
<evidence type="ECO:0000313" key="1">
    <source>
        <dbReference type="EMBL" id="GIY22556.1"/>
    </source>
</evidence>
<organism evidence="1 2">
    <name type="scientific">Caerostris darwini</name>
    <dbReference type="NCBI Taxonomy" id="1538125"/>
    <lineage>
        <taxon>Eukaryota</taxon>
        <taxon>Metazoa</taxon>
        <taxon>Ecdysozoa</taxon>
        <taxon>Arthropoda</taxon>
        <taxon>Chelicerata</taxon>
        <taxon>Arachnida</taxon>
        <taxon>Araneae</taxon>
        <taxon>Araneomorphae</taxon>
        <taxon>Entelegynae</taxon>
        <taxon>Araneoidea</taxon>
        <taxon>Araneidae</taxon>
        <taxon>Caerostris</taxon>
    </lineage>
</organism>